<evidence type="ECO:0000313" key="10">
    <source>
        <dbReference type="EMBL" id="NIA69261.1"/>
    </source>
</evidence>
<feature type="domain" description="GS beta-grasp" evidence="8">
    <location>
        <begin position="16"/>
        <end position="110"/>
    </location>
</feature>
<reference evidence="10" key="1">
    <citation type="submission" date="2020-03" db="EMBL/GenBank/DDBJ databases">
        <title>Genome of Pelagibius litoralis DSM 21314T.</title>
        <authorList>
            <person name="Wang G."/>
        </authorList>
    </citation>
    <scope>NUCLEOTIDE SEQUENCE</scope>
    <source>
        <strain evidence="10">DSM 21314</strain>
    </source>
</reference>
<comment type="caution">
    <text evidence="10">The sequence shown here is derived from an EMBL/GenBank/DDBJ whole genome shotgun (WGS) entry which is preliminary data.</text>
</comment>
<evidence type="ECO:0000256" key="4">
    <source>
        <dbReference type="ARBA" id="ARBA00023231"/>
    </source>
</evidence>
<evidence type="ECO:0000313" key="11">
    <source>
        <dbReference type="Proteomes" id="UP000761264"/>
    </source>
</evidence>
<organism evidence="10 11">
    <name type="scientific">Pelagibius litoralis</name>
    <dbReference type="NCBI Taxonomy" id="374515"/>
    <lineage>
        <taxon>Bacteria</taxon>
        <taxon>Pseudomonadati</taxon>
        <taxon>Pseudomonadota</taxon>
        <taxon>Alphaproteobacteria</taxon>
        <taxon>Rhodospirillales</taxon>
        <taxon>Rhodovibrionaceae</taxon>
        <taxon>Pelagibius</taxon>
    </lineage>
</organism>
<dbReference type="RefSeq" id="WP_167224701.1">
    <property type="nucleotide sequence ID" value="NZ_JAAQPH010000008.1"/>
</dbReference>
<evidence type="ECO:0000256" key="1">
    <source>
        <dbReference type="ARBA" id="ARBA00001946"/>
    </source>
</evidence>
<feature type="region of interest" description="Disordered" evidence="7">
    <location>
        <begin position="367"/>
        <end position="386"/>
    </location>
</feature>
<dbReference type="GO" id="GO:0006542">
    <property type="term" value="P:glutamine biosynthetic process"/>
    <property type="evidence" value="ECO:0007669"/>
    <property type="project" value="InterPro"/>
</dbReference>
<sequence>MAGDSVKEMMAALKKMGARYVRFELPDLHGTSRTKVIPIAKVESYARKGLNFYGGTIGLDTASNVIGGSGVHEEVNYRDQMLIPDPATLRAVPWVEDTAKVICDALWAPGEPIAATPRTVLAGLLQQARKMGYDVMFGLEYEFYLLDPETKAPLFGGVHIFNATRNHYVPFLDDLLDTLQAAGIDVITHNCEYSPSQFEINYGPGVGLEGADKAFTFKNAIKELAHRDGYLATFMSKPASDMGGCGCHVHISLIDRKTGKNAFYTKGAKEGMNPLIRKFAAGLLTHAKAMQPVIGPTPNCYHRLKPHTFAPSNISWGVEDRTAMVRMKDVGQENCHIEMRAASGLANPYLAAAGVLAAGLLGLREKGELPTPSTGPSEDDPKHPKLAGSLEDALAALKKDKALQDMLGADFVKLFTTVKEAELARFRSHVTDWERDEYLEVY</sequence>
<evidence type="ECO:0000256" key="2">
    <source>
        <dbReference type="ARBA" id="ARBA00003117"/>
    </source>
</evidence>
<dbReference type="EMBL" id="JAAQPH010000008">
    <property type="protein sequence ID" value="NIA69261.1"/>
    <property type="molecule type" value="Genomic_DNA"/>
</dbReference>
<dbReference type="PANTHER" id="PTHR43407">
    <property type="entry name" value="GLUTAMINE SYNTHETASE"/>
    <property type="match status" value="1"/>
</dbReference>
<dbReference type="InterPro" id="IPR036651">
    <property type="entry name" value="Gln_synt_N_sf"/>
</dbReference>
<protein>
    <submittedName>
        <fullName evidence="10">Glutamine synthetase</fullName>
    </submittedName>
</protein>
<comment type="function">
    <text evidence="2">Catalyzes the ATP-dependent biosynthesis of glutamine from glutamate and ammonia.</text>
</comment>
<comment type="similarity">
    <text evidence="3 5 6">Belongs to the glutamine synthetase family.</text>
</comment>
<evidence type="ECO:0000256" key="3">
    <source>
        <dbReference type="ARBA" id="ARBA00009897"/>
    </source>
</evidence>
<evidence type="ECO:0000259" key="8">
    <source>
        <dbReference type="PROSITE" id="PS51986"/>
    </source>
</evidence>
<dbReference type="PROSITE" id="PS51987">
    <property type="entry name" value="GS_CATALYTIC"/>
    <property type="match status" value="1"/>
</dbReference>
<accession>A0A967EXK3</accession>
<keyword evidence="4" id="KW-0535">Nitrogen fixation</keyword>
<comment type="cofactor">
    <cofactor evidence="1">
        <name>Mg(2+)</name>
        <dbReference type="ChEBI" id="CHEBI:18420"/>
    </cofactor>
</comment>
<dbReference type="SMART" id="SM01230">
    <property type="entry name" value="Gln-synt_C"/>
    <property type="match status" value="1"/>
</dbReference>
<dbReference type="SUPFAM" id="SSF54368">
    <property type="entry name" value="Glutamine synthetase, N-terminal domain"/>
    <property type="match status" value="1"/>
</dbReference>
<evidence type="ECO:0000256" key="6">
    <source>
        <dbReference type="RuleBase" id="RU000384"/>
    </source>
</evidence>
<dbReference type="PANTHER" id="PTHR43407:SF1">
    <property type="entry name" value="LENGSIN"/>
    <property type="match status" value="1"/>
</dbReference>
<dbReference type="InterPro" id="IPR008147">
    <property type="entry name" value="Gln_synt_N"/>
</dbReference>
<proteinExistence type="inferred from homology"/>
<dbReference type="AlphaFoldDB" id="A0A967EXK3"/>
<evidence type="ECO:0000259" key="9">
    <source>
        <dbReference type="PROSITE" id="PS51987"/>
    </source>
</evidence>
<dbReference type="InterPro" id="IPR014746">
    <property type="entry name" value="Gln_synth/guanido_kin_cat_dom"/>
</dbReference>
<keyword evidence="11" id="KW-1185">Reference proteome</keyword>
<dbReference type="PROSITE" id="PS51986">
    <property type="entry name" value="GS_BETA_GRASP"/>
    <property type="match status" value="1"/>
</dbReference>
<dbReference type="Proteomes" id="UP000761264">
    <property type="component" value="Unassembled WGS sequence"/>
</dbReference>
<dbReference type="Gene3D" id="3.10.20.70">
    <property type="entry name" value="Glutamine synthetase, N-terminal domain"/>
    <property type="match status" value="1"/>
</dbReference>
<dbReference type="SUPFAM" id="SSF55931">
    <property type="entry name" value="Glutamine synthetase/guanido kinase"/>
    <property type="match status" value="1"/>
</dbReference>
<dbReference type="Gene3D" id="3.30.590.10">
    <property type="entry name" value="Glutamine synthetase/guanido kinase, catalytic domain"/>
    <property type="match status" value="1"/>
</dbReference>
<dbReference type="InterPro" id="IPR008146">
    <property type="entry name" value="Gln_synth_cat_dom"/>
</dbReference>
<feature type="domain" description="GS catalytic" evidence="9">
    <location>
        <begin position="117"/>
        <end position="442"/>
    </location>
</feature>
<dbReference type="Pfam" id="PF00120">
    <property type="entry name" value="Gln-synt_C"/>
    <property type="match status" value="1"/>
</dbReference>
<dbReference type="GO" id="GO:0005737">
    <property type="term" value="C:cytoplasm"/>
    <property type="evidence" value="ECO:0007669"/>
    <property type="project" value="TreeGrafter"/>
</dbReference>
<dbReference type="GO" id="GO:0004356">
    <property type="term" value="F:glutamine synthetase activity"/>
    <property type="evidence" value="ECO:0007669"/>
    <property type="project" value="InterPro"/>
</dbReference>
<name>A0A967EXK3_9PROT</name>
<dbReference type="GO" id="GO:0016020">
    <property type="term" value="C:membrane"/>
    <property type="evidence" value="ECO:0007669"/>
    <property type="project" value="TreeGrafter"/>
</dbReference>
<gene>
    <name evidence="10" type="ORF">HBA54_11730</name>
</gene>
<evidence type="ECO:0000256" key="5">
    <source>
        <dbReference type="PROSITE-ProRule" id="PRU01330"/>
    </source>
</evidence>
<evidence type="ECO:0000256" key="7">
    <source>
        <dbReference type="SAM" id="MobiDB-lite"/>
    </source>
</evidence>